<feature type="transmembrane region" description="Helical" evidence="1">
    <location>
        <begin position="346"/>
        <end position="365"/>
    </location>
</feature>
<accession>A0A562REQ8</accession>
<name>A0A562REQ8_9BURK</name>
<dbReference type="EMBL" id="VLLB01000002">
    <property type="protein sequence ID" value="TWI67541.1"/>
    <property type="molecule type" value="Genomic_DNA"/>
</dbReference>
<feature type="transmembrane region" description="Helical" evidence="1">
    <location>
        <begin position="401"/>
        <end position="419"/>
    </location>
</feature>
<dbReference type="OrthoDB" id="8750340at2"/>
<evidence type="ECO:0000256" key="1">
    <source>
        <dbReference type="SAM" id="Phobius"/>
    </source>
</evidence>
<reference evidence="2 3" key="1">
    <citation type="journal article" date="2015" name="Stand. Genomic Sci.">
        <title>Genomic Encyclopedia of Bacterial and Archaeal Type Strains, Phase III: the genomes of soil and plant-associated and newly described type strains.</title>
        <authorList>
            <person name="Whitman W.B."/>
            <person name="Woyke T."/>
            <person name="Klenk H.P."/>
            <person name="Zhou Y."/>
            <person name="Lilburn T.G."/>
            <person name="Beck B.J."/>
            <person name="De Vos P."/>
            <person name="Vandamme P."/>
            <person name="Eisen J.A."/>
            <person name="Garrity G."/>
            <person name="Hugenholtz P."/>
            <person name="Kyrpides N.C."/>
        </authorList>
    </citation>
    <scope>NUCLEOTIDE SEQUENCE [LARGE SCALE GENOMIC DNA]</scope>
    <source>
        <strain evidence="2 3">CGMCC 1.10822</strain>
    </source>
</reference>
<keyword evidence="1" id="KW-1133">Transmembrane helix</keyword>
<gene>
    <name evidence="2" type="ORF">IP91_01655</name>
</gene>
<feature type="transmembrane region" description="Helical" evidence="1">
    <location>
        <begin position="167"/>
        <end position="189"/>
    </location>
</feature>
<feature type="transmembrane region" description="Helical" evidence="1">
    <location>
        <begin position="371"/>
        <end position="389"/>
    </location>
</feature>
<dbReference type="AlphaFoldDB" id="A0A562REQ8"/>
<feature type="transmembrane region" description="Helical" evidence="1">
    <location>
        <begin position="425"/>
        <end position="442"/>
    </location>
</feature>
<organism evidence="2 3">
    <name type="scientific">Pseudoduganella lurida</name>
    <dbReference type="NCBI Taxonomy" id="1036180"/>
    <lineage>
        <taxon>Bacteria</taxon>
        <taxon>Pseudomonadati</taxon>
        <taxon>Pseudomonadota</taxon>
        <taxon>Betaproteobacteria</taxon>
        <taxon>Burkholderiales</taxon>
        <taxon>Oxalobacteraceae</taxon>
        <taxon>Telluria group</taxon>
        <taxon>Pseudoduganella</taxon>
    </lineage>
</organism>
<keyword evidence="1" id="KW-0812">Transmembrane</keyword>
<feature type="transmembrane region" description="Helical" evidence="1">
    <location>
        <begin position="90"/>
        <end position="111"/>
    </location>
</feature>
<evidence type="ECO:0000313" key="2">
    <source>
        <dbReference type="EMBL" id="TWI67541.1"/>
    </source>
</evidence>
<feature type="transmembrane region" description="Helical" evidence="1">
    <location>
        <begin position="141"/>
        <end position="161"/>
    </location>
</feature>
<sequence length="463" mass="49356">MNAWRMLLVQPALERRLRRDAVVSLMLLATALIGEGWFVASPEAMRALGFLPFALGLLVTVYWWLTFLPRAILQNTPANAVLVPGLRRRLLVLAAGLCLAAGAVNAVMFGIATGRSGFAFVTTVTVLWLIAASLRSAWLLMPMLLASFLAAWYPAPLMAWFAGTAEWTGTLAILAAWLPLAGVTLLLLFPRGGDRHFAWRARAARLDLNMRKGPGAADGSDALGSVLRQPADLLYGAALDGRFGVRGRAGRLLDGLGPCLHWARPLGRIALGLLIMLAWGTYSRIAAGLGPFLLFALILPALTCVKTMTTGMKESSAEQALLRLTPAAPAPAVLNGEIGAALLRRFGVVWAGYLAASAVLAAVLVAPEARWMMWCCGAVIVAGCAPRLLRDYARTPEWTSFSRVFAAAVVVLPTLAGILPQLPHAPVYAGVLACLFVTLAGLRRQWRSMSAAPVGWPAGRLAA</sequence>
<feature type="transmembrane region" description="Helical" evidence="1">
    <location>
        <begin position="285"/>
        <end position="305"/>
    </location>
</feature>
<feature type="transmembrane region" description="Helical" evidence="1">
    <location>
        <begin position="117"/>
        <end position="134"/>
    </location>
</feature>
<dbReference type="Proteomes" id="UP000318431">
    <property type="component" value="Unassembled WGS sequence"/>
</dbReference>
<comment type="caution">
    <text evidence="2">The sequence shown here is derived from an EMBL/GenBank/DDBJ whole genome shotgun (WGS) entry which is preliminary data.</text>
</comment>
<dbReference type="RefSeq" id="WP_145648484.1">
    <property type="nucleotide sequence ID" value="NZ_VLLB01000002.1"/>
</dbReference>
<feature type="transmembrane region" description="Helical" evidence="1">
    <location>
        <begin position="46"/>
        <end position="69"/>
    </location>
</feature>
<evidence type="ECO:0000313" key="3">
    <source>
        <dbReference type="Proteomes" id="UP000318431"/>
    </source>
</evidence>
<keyword evidence="3" id="KW-1185">Reference proteome</keyword>
<proteinExistence type="predicted"/>
<keyword evidence="1" id="KW-0472">Membrane</keyword>
<protein>
    <submittedName>
        <fullName evidence="2">Uncharacterized protein</fullName>
    </submittedName>
</protein>
<feature type="transmembrane region" description="Helical" evidence="1">
    <location>
        <begin position="21"/>
        <end position="40"/>
    </location>
</feature>
<feature type="transmembrane region" description="Helical" evidence="1">
    <location>
        <begin position="261"/>
        <end position="279"/>
    </location>
</feature>